<sequence>MKDRRAKIISLFVKNIPNKDIASSLNINKSTVSRTIKAFKLNGQIQDIKQTGRPRTVATPRLKNLIKSRLKRNGKQSLRKVAKSLKVHRETVRKIVKKDLKLKPYKLQKVQKLDEKNRATRLERCKILKKRFSKISKLKIVWTDEKLFTIEQAFNKQNDRIWAEKIEDNNRYVERRQKPKSVMVWAGVCGLAKTPLIFIEEGVKVNKEVYTNDILDKVVTPWARQVFGKDYWMFQQDSAPSHKSHLAQNYCRDNFPDFIALEEWPPYSPDLNPMDYSIWSILETKACAKPHANLASLKKALKKAWHDLPMKIVKKTCMSITGRLDRCIETEGGIFEK</sequence>
<accession>A0AC35TPM9</accession>
<organism evidence="1 2">
    <name type="scientific">Rhabditophanes sp. KR3021</name>
    <dbReference type="NCBI Taxonomy" id="114890"/>
    <lineage>
        <taxon>Eukaryota</taxon>
        <taxon>Metazoa</taxon>
        <taxon>Ecdysozoa</taxon>
        <taxon>Nematoda</taxon>
        <taxon>Chromadorea</taxon>
        <taxon>Rhabditida</taxon>
        <taxon>Tylenchina</taxon>
        <taxon>Panagrolaimomorpha</taxon>
        <taxon>Strongyloidoidea</taxon>
        <taxon>Alloionematidae</taxon>
        <taxon>Rhabditophanes</taxon>
    </lineage>
</organism>
<dbReference type="WBParaSite" id="RSKR_0000306500.1">
    <property type="protein sequence ID" value="RSKR_0000306500.1"/>
    <property type="gene ID" value="RSKR_0000306500"/>
</dbReference>
<protein>
    <submittedName>
        <fullName evidence="2">DDE_3 domain-containing protein</fullName>
    </submittedName>
</protein>
<dbReference type="Proteomes" id="UP000095286">
    <property type="component" value="Unplaced"/>
</dbReference>
<evidence type="ECO:0000313" key="2">
    <source>
        <dbReference type="WBParaSite" id="RSKR_0000306500.1"/>
    </source>
</evidence>
<evidence type="ECO:0000313" key="1">
    <source>
        <dbReference type="Proteomes" id="UP000095286"/>
    </source>
</evidence>
<name>A0AC35TPM9_9BILA</name>
<reference evidence="2" key="1">
    <citation type="submission" date="2016-11" db="UniProtKB">
        <authorList>
            <consortium name="WormBaseParasite"/>
        </authorList>
    </citation>
    <scope>IDENTIFICATION</scope>
    <source>
        <strain evidence="2">KR3021</strain>
    </source>
</reference>
<proteinExistence type="predicted"/>